<dbReference type="AlphaFoldDB" id="A0AAW1QBR2"/>
<evidence type="ECO:0000256" key="1">
    <source>
        <dbReference type="SAM" id="SignalP"/>
    </source>
</evidence>
<keyword evidence="1" id="KW-0732">Signal</keyword>
<feature type="signal peptide" evidence="1">
    <location>
        <begin position="1"/>
        <end position="19"/>
    </location>
</feature>
<evidence type="ECO:0000313" key="2">
    <source>
        <dbReference type="EMBL" id="KAK9818588.1"/>
    </source>
</evidence>
<evidence type="ECO:0000313" key="3">
    <source>
        <dbReference type="Proteomes" id="UP001438707"/>
    </source>
</evidence>
<organism evidence="2 3">
    <name type="scientific">Apatococcus lobatus</name>
    <dbReference type="NCBI Taxonomy" id="904363"/>
    <lineage>
        <taxon>Eukaryota</taxon>
        <taxon>Viridiplantae</taxon>
        <taxon>Chlorophyta</taxon>
        <taxon>core chlorophytes</taxon>
        <taxon>Trebouxiophyceae</taxon>
        <taxon>Chlorellales</taxon>
        <taxon>Chlorellaceae</taxon>
        <taxon>Apatococcus</taxon>
    </lineage>
</organism>
<dbReference type="Proteomes" id="UP001438707">
    <property type="component" value="Unassembled WGS sequence"/>
</dbReference>
<keyword evidence="3" id="KW-1185">Reference proteome</keyword>
<feature type="chain" id="PRO_5043755005" evidence="1">
    <location>
        <begin position="20"/>
        <end position="184"/>
    </location>
</feature>
<proteinExistence type="predicted"/>
<sequence length="184" mass="19748">MDLACVALALGVFCVSTGAVPAPPPTLPGIPGRFWSDEKIGRQNDGQWTEKISTSKGLFIDTWKIGVAPITFSVGAETRTSTAIVSLAGRSSDGTWLPALNGTQAATATTWMYATQHNGYTALWGRGQGWVTNLLGAGGNFDDIWTLNSDNLKLPKKSKVTGYRLRTFSHVDDASFEFDQTFAA</sequence>
<dbReference type="EMBL" id="JALJOS010000059">
    <property type="protein sequence ID" value="KAK9818588.1"/>
    <property type="molecule type" value="Genomic_DNA"/>
</dbReference>
<accession>A0AAW1QBR2</accession>
<name>A0AAW1QBR2_9CHLO</name>
<reference evidence="2 3" key="1">
    <citation type="journal article" date="2024" name="Nat. Commun.">
        <title>Phylogenomics reveals the evolutionary origins of lichenization in chlorophyte algae.</title>
        <authorList>
            <person name="Puginier C."/>
            <person name="Libourel C."/>
            <person name="Otte J."/>
            <person name="Skaloud P."/>
            <person name="Haon M."/>
            <person name="Grisel S."/>
            <person name="Petersen M."/>
            <person name="Berrin J.G."/>
            <person name="Delaux P.M."/>
            <person name="Dal Grande F."/>
            <person name="Keller J."/>
        </authorList>
    </citation>
    <scope>NUCLEOTIDE SEQUENCE [LARGE SCALE GENOMIC DNA]</scope>
    <source>
        <strain evidence="2 3">SAG 2145</strain>
    </source>
</reference>
<gene>
    <name evidence="2" type="ORF">WJX74_005686</name>
</gene>
<protein>
    <submittedName>
        <fullName evidence="2">Uncharacterized protein</fullName>
    </submittedName>
</protein>
<comment type="caution">
    <text evidence="2">The sequence shown here is derived from an EMBL/GenBank/DDBJ whole genome shotgun (WGS) entry which is preliminary data.</text>
</comment>